<name>M3AYK1_SPHMS</name>
<dbReference type="RefSeq" id="XP_016760748.1">
    <property type="nucleotide sequence ID" value="XM_016907666.1"/>
</dbReference>
<dbReference type="Proteomes" id="UP000016931">
    <property type="component" value="Unassembled WGS sequence"/>
</dbReference>
<dbReference type="AlphaFoldDB" id="M3AYK1"/>
<evidence type="ECO:0000313" key="2">
    <source>
        <dbReference type="EMBL" id="EMF12627.1"/>
    </source>
</evidence>
<keyword evidence="3" id="KW-1185">Reference proteome</keyword>
<accession>M3AYK1</accession>
<proteinExistence type="predicted"/>
<organism evidence="2 3">
    <name type="scientific">Sphaerulina musiva (strain SO2202)</name>
    <name type="common">Poplar stem canker fungus</name>
    <name type="synonym">Septoria musiva</name>
    <dbReference type="NCBI Taxonomy" id="692275"/>
    <lineage>
        <taxon>Eukaryota</taxon>
        <taxon>Fungi</taxon>
        <taxon>Dikarya</taxon>
        <taxon>Ascomycota</taxon>
        <taxon>Pezizomycotina</taxon>
        <taxon>Dothideomycetes</taxon>
        <taxon>Dothideomycetidae</taxon>
        <taxon>Mycosphaerellales</taxon>
        <taxon>Mycosphaerellaceae</taxon>
        <taxon>Sphaerulina</taxon>
    </lineage>
</organism>
<evidence type="ECO:0000256" key="1">
    <source>
        <dbReference type="SAM" id="MobiDB-lite"/>
    </source>
</evidence>
<reference evidence="2 3" key="1">
    <citation type="journal article" date="2012" name="PLoS Pathog.">
        <title>Diverse lifestyles and strategies of plant pathogenesis encoded in the genomes of eighteen Dothideomycetes fungi.</title>
        <authorList>
            <person name="Ohm R.A."/>
            <person name="Feau N."/>
            <person name="Henrissat B."/>
            <person name="Schoch C.L."/>
            <person name="Horwitz B.A."/>
            <person name="Barry K.W."/>
            <person name="Condon B.J."/>
            <person name="Copeland A.C."/>
            <person name="Dhillon B."/>
            <person name="Glaser F."/>
            <person name="Hesse C.N."/>
            <person name="Kosti I."/>
            <person name="LaButti K."/>
            <person name="Lindquist E.A."/>
            <person name="Lucas S."/>
            <person name="Salamov A.A."/>
            <person name="Bradshaw R.E."/>
            <person name="Ciuffetti L."/>
            <person name="Hamelin R.C."/>
            <person name="Kema G.H.J."/>
            <person name="Lawrence C."/>
            <person name="Scott J.A."/>
            <person name="Spatafora J.W."/>
            <person name="Turgeon B.G."/>
            <person name="de Wit P.J.G.M."/>
            <person name="Zhong S."/>
            <person name="Goodwin S.B."/>
            <person name="Grigoriev I.V."/>
        </authorList>
    </citation>
    <scope>NUCLEOTIDE SEQUENCE [LARGE SCALE GENOMIC DNA]</scope>
    <source>
        <strain evidence="2 3">SO2202</strain>
    </source>
</reference>
<dbReference type="HOGENOM" id="CLU_1050392_0_0_1"/>
<feature type="region of interest" description="Disordered" evidence="1">
    <location>
        <begin position="1"/>
        <end position="35"/>
    </location>
</feature>
<sequence length="265" mass="29029">MASRGRTAYAESATSSSISISTSPNSESRSNSPTHEQQQIEAFIIPRLKFVHKTLQALLAITAHPFRVPEWELTKSLLIYQIQCLEELVTDYGDEYAAALARVHGVFLQRGIELQEDKSPSWSRSARAYYSAMHDAAENLVQCALDTRGENAAESALDLVEKLFSPLAELQEEVDAEQMPPVSRPRAESLSSRAWPFLHGCAHPSNISAAPCPTTYAYPSTCFSLASSRSSSLSDRLGLSDALRTLDLGGPLGRRGGRTSNRQDD</sequence>
<gene>
    <name evidence="2" type="ORF">SEPMUDRAFT_156303</name>
</gene>
<protein>
    <submittedName>
        <fullName evidence="2">Uncharacterized protein</fullName>
    </submittedName>
</protein>
<evidence type="ECO:0000313" key="3">
    <source>
        <dbReference type="Proteomes" id="UP000016931"/>
    </source>
</evidence>
<dbReference type="EMBL" id="KB456264">
    <property type="protein sequence ID" value="EMF12627.1"/>
    <property type="molecule type" value="Genomic_DNA"/>
</dbReference>
<dbReference type="GeneID" id="27904803"/>
<feature type="compositionally biased region" description="Low complexity" evidence="1">
    <location>
        <begin position="10"/>
        <end position="33"/>
    </location>
</feature>